<feature type="region of interest" description="Disordered" evidence="3">
    <location>
        <begin position="1"/>
        <end position="20"/>
    </location>
</feature>
<evidence type="ECO:0000313" key="5">
    <source>
        <dbReference type="EMBL" id="EAS51337.1"/>
    </source>
</evidence>
<dbReference type="GO" id="GO:0009289">
    <property type="term" value="C:pilus"/>
    <property type="evidence" value="ECO:0007669"/>
    <property type="project" value="InterPro"/>
</dbReference>
<dbReference type="Proteomes" id="UP000000321">
    <property type="component" value="Unassembled WGS sequence"/>
</dbReference>
<evidence type="ECO:0000313" key="6">
    <source>
        <dbReference type="Proteomes" id="UP000000321"/>
    </source>
</evidence>
<comment type="caution">
    <text evidence="5">The sequence shown here is derived from an EMBL/GenBank/DDBJ whole genome shotgun (WGS) entry which is preliminary data.</text>
</comment>
<accession>Q1YMP4</accession>
<protein>
    <recommendedName>
        <fullName evidence="7">Curlin associated repeat-containing protein</fullName>
    </recommendedName>
</protein>
<keyword evidence="6" id="KW-1185">Reference proteome</keyword>
<gene>
    <name evidence="5" type="ORF">SI859A1_02152</name>
</gene>
<dbReference type="EMBL" id="AAPJ01000001">
    <property type="protein sequence ID" value="EAS51337.1"/>
    <property type="molecule type" value="Genomic_DNA"/>
</dbReference>
<evidence type="ECO:0000256" key="4">
    <source>
        <dbReference type="SAM" id="SignalP"/>
    </source>
</evidence>
<dbReference type="InterPro" id="IPR009742">
    <property type="entry name" value="Curlin_rpt"/>
</dbReference>
<dbReference type="AlphaFoldDB" id="Q1YMP4"/>
<keyword evidence="2 4" id="KW-0732">Signal</keyword>
<dbReference type="GO" id="GO:0007155">
    <property type="term" value="P:cell adhesion"/>
    <property type="evidence" value="ECO:0007669"/>
    <property type="project" value="InterPro"/>
</dbReference>
<feature type="signal peptide" evidence="4">
    <location>
        <begin position="1"/>
        <end position="45"/>
    </location>
</feature>
<name>Q1YMP4_AURMS</name>
<feature type="chain" id="PRO_5004197728" description="Curlin associated repeat-containing protein" evidence="4">
    <location>
        <begin position="46"/>
        <end position="387"/>
    </location>
</feature>
<evidence type="ECO:0000256" key="2">
    <source>
        <dbReference type="ARBA" id="ARBA00022729"/>
    </source>
</evidence>
<evidence type="ECO:0008006" key="7">
    <source>
        <dbReference type="Google" id="ProtNLM"/>
    </source>
</evidence>
<organism evidence="5 6">
    <name type="scientific">Aurantimonas manganoxydans (strain ATCC BAA-1229 / DSM 21871 / SI85-9A1)</name>
    <dbReference type="NCBI Taxonomy" id="287752"/>
    <lineage>
        <taxon>Bacteria</taxon>
        <taxon>Pseudomonadati</taxon>
        <taxon>Pseudomonadota</taxon>
        <taxon>Alphaproteobacteria</taxon>
        <taxon>Hyphomicrobiales</taxon>
        <taxon>Aurantimonadaceae</taxon>
        <taxon>Aurantimonas</taxon>
    </lineage>
</organism>
<reference evidence="5 6" key="1">
    <citation type="journal article" date="2008" name="Appl. Environ. Microbiol.">
        <title>Genomic insights into Mn(II) oxidation by the marine alphaproteobacterium Aurantimonas sp. strain SI85-9A1.</title>
        <authorList>
            <person name="Dick G.J."/>
            <person name="Podell S."/>
            <person name="Johnson H.A."/>
            <person name="Rivera-Espinoza Y."/>
            <person name="Bernier-Latmani R."/>
            <person name="McCarthy J.K."/>
            <person name="Torpey J.W."/>
            <person name="Clement B.G."/>
            <person name="Gaasterland T."/>
            <person name="Tebo B.M."/>
        </authorList>
    </citation>
    <scope>NUCLEOTIDE SEQUENCE [LARGE SCALE GENOMIC DNA]</scope>
    <source>
        <strain evidence="5 6">SI85-9A1</strain>
    </source>
</reference>
<dbReference type="Pfam" id="PF07012">
    <property type="entry name" value="Curlin_rpt"/>
    <property type="match status" value="1"/>
</dbReference>
<proteinExistence type="inferred from homology"/>
<evidence type="ECO:0000256" key="3">
    <source>
        <dbReference type="SAM" id="MobiDB-lite"/>
    </source>
</evidence>
<dbReference type="HOGENOM" id="CLU_713328_0_0_5"/>
<feature type="compositionally biased region" description="Low complexity" evidence="3">
    <location>
        <begin position="7"/>
        <end position="19"/>
    </location>
</feature>
<comment type="similarity">
    <text evidence="1">Belongs to the CsgA/CsgB family.</text>
</comment>
<sequence>MRPCLTPPKAARPSPSSKEPIMKKSLKATLLSASILALGAGSAFADDNDAFTLQSGTDNTALIQQSGSGNQGGLAPVAQNATQAGSGNMLSIKQLGSTSQVGTGTLGVDQTGTMNKLTIIQFAGSSGNAVLNVQQTANFTTNSTSTNVASVSQTGGTGNVVDTISQTMTAAGPQNFMTIVQDGSSNGVGGFQRFSLAAEFAAQNGLQLASVSQSGANNNFNYRADGNSNQFAVRQTGGNTSLVASVVGDSNQLLARQANGAVATATIAGDSNALVFNQGGAGIIADVTITGDLNNSNGLGGFSGDARSAAYGFQRPGLIQQFGSNQLVSLDVDGDSNRFSVNQANRGNRATGSIAGDGNQAVVNQDGVSNTATFSQVGSGNTLGVRQ</sequence>
<evidence type="ECO:0000256" key="1">
    <source>
        <dbReference type="ARBA" id="ARBA00009766"/>
    </source>
</evidence>
<dbReference type="BioCyc" id="AURANTIMONAS:SI859A1_02152-MONOMER"/>